<dbReference type="AlphaFoldDB" id="A0A9D1GCM8"/>
<sequence length="194" mass="22649">MDIVRILLKHQLENNKGASFVIIPTGNKLITPNDYLNWINYVPSHFSIDEILNKNAGELSEEEIKILSFLQKENQVKPYFKNFVSSEEKTTSSSALVVYDYMKSISINKYADIKLTKEEREECINIVNKIDSDDIETSIEIFSSTASKGKDYYIIYLLKRRLYSIRMSRSDKELNAQLQSNLGMEYRKQRIFHI</sequence>
<name>A0A9D1GCM8_9FIRM</name>
<reference evidence="1" key="1">
    <citation type="submission" date="2020-10" db="EMBL/GenBank/DDBJ databases">
        <authorList>
            <person name="Gilroy R."/>
        </authorList>
    </citation>
    <scope>NUCLEOTIDE SEQUENCE</scope>
    <source>
        <strain evidence="1">CHK195-26880</strain>
    </source>
</reference>
<evidence type="ECO:0000313" key="2">
    <source>
        <dbReference type="Proteomes" id="UP000886833"/>
    </source>
</evidence>
<gene>
    <name evidence="1" type="ORF">IAB59_07695</name>
</gene>
<evidence type="ECO:0000313" key="1">
    <source>
        <dbReference type="EMBL" id="HIT38341.1"/>
    </source>
</evidence>
<dbReference type="EMBL" id="DVKQ01000100">
    <property type="protein sequence ID" value="HIT38341.1"/>
    <property type="molecule type" value="Genomic_DNA"/>
</dbReference>
<protein>
    <submittedName>
        <fullName evidence="1">Uncharacterized protein</fullName>
    </submittedName>
</protein>
<comment type="caution">
    <text evidence="1">The sequence shown here is derived from an EMBL/GenBank/DDBJ whole genome shotgun (WGS) entry which is preliminary data.</text>
</comment>
<organism evidence="1 2">
    <name type="scientific">Candidatus Onthousia faecipullorum</name>
    <dbReference type="NCBI Taxonomy" id="2840887"/>
    <lineage>
        <taxon>Bacteria</taxon>
        <taxon>Bacillati</taxon>
        <taxon>Bacillota</taxon>
        <taxon>Bacilli</taxon>
        <taxon>Candidatus Onthousia</taxon>
    </lineage>
</organism>
<accession>A0A9D1GCM8</accession>
<proteinExistence type="predicted"/>
<dbReference type="Proteomes" id="UP000886833">
    <property type="component" value="Unassembled WGS sequence"/>
</dbReference>
<reference evidence="1" key="2">
    <citation type="journal article" date="2021" name="PeerJ">
        <title>Extensive microbial diversity within the chicken gut microbiome revealed by metagenomics and culture.</title>
        <authorList>
            <person name="Gilroy R."/>
            <person name="Ravi A."/>
            <person name="Getino M."/>
            <person name="Pursley I."/>
            <person name="Horton D.L."/>
            <person name="Alikhan N.F."/>
            <person name="Baker D."/>
            <person name="Gharbi K."/>
            <person name="Hall N."/>
            <person name="Watson M."/>
            <person name="Adriaenssens E.M."/>
            <person name="Foster-Nyarko E."/>
            <person name="Jarju S."/>
            <person name="Secka A."/>
            <person name="Antonio M."/>
            <person name="Oren A."/>
            <person name="Chaudhuri R.R."/>
            <person name="La Ragione R."/>
            <person name="Hildebrand F."/>
            <person name="Pallen M.J."/>
        </authorList>
    </citation>
    <scope>NUCLEOTIDE SEQUENCE</scope>
    <source>
        <strain evidence="1">CHK195-26880</strain>
    </source>
</reference>